<reference evidence="1 2" key="1">
    <citation type="submission" date="2024-02" db="EMBL/GenBank/DDBJ databases">
        <title>High-quality chromosome-scale genome assembly of Pensacola bahiagrass (Paspalum notatum Flugge var. saurae).</title>
        <authorList>
            <person name="Vega J.M."/>
            <person name="Podio M."/>
            <person name="Orjuela J."/>
            <person name="Siena L.A."/>
            <person name="Pessino S.C."/>
            <person name="Combes M.C."/>
            <person name="Mariac C."/>
            <person name="Albertini E."/>
            <person name="Pupilli F."/>
            <person name="Ortiz J.P.A."/>
            <person name="Leblanc O."/>
        </authorList>
    </citation>
    <scope>NUCLEOTIDE SEQUENCE [LARGE SCALE GENOMIC DNA]</scope>
    <source>
        <strain evidence="1">R1</strain>
        <tissue evidence="1">Leaf</tissue>
    </source>
</reference>
<organism evidence="1 2">
    <name type="scientific">Paspalum notatum var. saurae</name>
    <dbReference type="NCBI Taxonomy" id="547442"/>
    <lineage>
        <taxon>Eukaryota</taxon>
        <taxon>Viridiplantae</taxon>
        <taxon>Streptophyta</taxon>
        <taxon>Embryophyta</taxon>
        <taxon>Tracheophyta</taxon>
        <taxon>Spermatophyta</taxon>
        <taxon>Magnoliopsida</taxon>
        <taxon>Liliopsida</taxon>
        <taxon>Poales</taxon>
        <taxon>Poaceae</taxon>
        <taxon>PACMAD clade</taxon>
        <taxon>Panicoideae</taxon>
        <taxon>Andropogonodae</taxon>
        <taxon>Paspaleae</taxon>
        <taxon>Paspalinae</taxon>
        <taxon>Paspalum</taxon>
    </lineage>
</organism>
<dbReference type="Proteomes" id="UP001341281">
    <property type="component" value="Chromosome 03"/>
</dbReference>
<proteinExistence type="predicted"/>
<gene>
    <name evidence="1" type="ORF">U9M48_012478</name>
</gene>
<sequence>MDLLLSHSFRVNKTFPLRAKSEAFSMISHFFAWVSTQFGLTIKAIQCNNGREFDNNASRSFFLARGV</sequence>
<keyword evidence="2" id="KW-1185">Reference proteome</keyword>
<dbReference type="EMBL" id="CP144747">
    <property type="protein sequence ID" value="WVZ62776.1"/>
    <property type="molecule type" value="Genomic_DNA"/>
</dbReference>
<dbReference type="AlphaFoldDB" id="A0AAQ3SXZ9"/>
<evidence type="ECO:0000313" key="1">
    <source>
        <dbReference type="EMBL" id="WVZ62776.1"/>
    </source>
</evidence>
<name>A0AAQ3SXZ9_PASNO</name>
<accession>A0AAQ3SXZ9</accession>
<protein>
    <recommendedName>
        <fullName evidence="3">Integrase catalytic domain-containing protein</fullName>
    </recommendedName>
</protein>
<evidence type="ECO:0000313" key="2">
    <source>
        <dbReference type="Proteomes" id="UP001341281"/>
    </source>
</evidence>
<evidence type="ECO:0008006" key="3">
    <source>
        <dbReference type="Google" id="ProtNLM"/>
    </source>
</evidence>